<dbReference type="PANTHER" id="PTHR31607:SF33">
    <property type="entry name" value="DUF1216 DOMAIN-CONTAINING PROTEIN"/>
    <property type="match status" value="1"/>
</dbReference>
<keyword evidence="2" id="KW-1185">Reference proteome</keyword>
<keyword evidence="1" id="KW-0732">Signal</keyword>
<sequence>MARISLLFSLALVLAIGSVFANPPTHKKTKQILCPSTLSKLQSFSYNEISKFVEEQAQSAPDKVQFKVLFDTCKGYTEFLGSFNYTGTKDEVFERSHAKFNVLTRALVAAQAQVGVVELGAKLSRNYAVMAQSYIRLVWRIAAISGEYKFNANAKISQSERAEIDSHLIRLKSAIRVYVKVITQCTKKFPVWNNIDLPSMPGLFIGSSRKRTGSYIDLSIAAGAQGRAGTGFEFGADRHAKGKSFLTAKGN</sequence>
<dbReference type="Proteomes" id="UP000694864">
    <property type="component" value="Chromosome 9"/>
</dbReference>
<proteinExistence type="predicted"/>
<protein>
    <submittedName>
        <fullName evidence="3">Uncharacterized protein LOC104710715</fullName>
    </submittedName>
</protein>
<dbReference type="GeneID" id="104710715"/>
<evidence type="ECO:0000313" key="2">
    <source>
        <dbReference type="Proteomes" id="UP000694864"/>
    </source>
</evidence>
<feature type="chain" id="PRO_5047315589" evidence="1">
    <location>
        <begin position="22"/>
        <end position="251"/>
    </location>
</feature>
<gene>
    <name evidence="3" type="primary">LOC104710715</name>
</gene>
<dbReference type="RefSeq" id="XP_010425655.1">
    <property type="nucleotide sequence ID" value="XM_010427353.2"/>
</dbReference>
<organism evidence="2 3">
    <name type="scientific">Camelina sativa</name>
    <name type="common">False flax</name>
    <name type="synonym">Myagrum sativum</name>
    <dbReference type="NCBI Taxonomy" id="90675"/>
    <lineage>
        <taxon>Eukaryota</taxon>
        <taxon>Viridiplantae</taxon>
        <taxon>Streptophyta</taxon>
        <taxon>Embryophyta</taxon>
        <taxon>Tracheophyta</taxon>
        <taxon>Spermatophyta</taxon>
        <taxon>Magnoliopsida</taxon>
        <taxon>eudicotyledons</taxon>
        <taxon>Gunneridae</taxon>
        <taxon>Pentapetalae</taxon>
        <taxon>rosids</taxon>
        <taxon>malvids</taxon>
        <taxon>Brassicales</taxon>
        <taxon>Brassicaceae</taxon>
        <taxon>Camelineae</taxon>
        <taxon>Camelina</taxon>
    </lineage>
</organism>
<dbReference type="PANTHER" id="PTHR31607">
    <property type="entry name" value="DUF1216 DOMAIN-CONTAINING PROTEIN-RELATED"/>
    <property type="match status" value="1"/>
</dbReference>
<evidence type="ECO:0000313" key="3">
    <source>
        <dbReference type="RefSeq" id="XP_010425655.1"/>
    </source>
</evidence>
<accession>A0ABM0TFH8</accession>
<name>A0ABM0TFH8_CAMSA</name>
<reference evidence="2" key="1">
    <citation type="journal article" date="2014" name="Nat. Commun.">
        <title>The emerging biofuel crop Camelina sativa retains a highly undifferentiated hexaploid genome structure.</title>
        <authorList>
            <person name="Kagale S."/>
            <person name="Koh C."/>
            <person name="Nixon J."/>
            <person name="Bollina V."/>
            <person name="Clarke W.E."/>
            <person name="Tuteja R."/>
            <person name="Spillane C."/>
            <person name="Robinson S.J."/>
            <person name="Links M.G."/>
            <person name="Clarke C."/>
            <person name="Higgins E.E."/>
            <person name="Huebert T."/>
            <person name="Sharpe A.G."/>
            <person name="Parkin I.A."/>
        </authorList>
    </citation>
    <scope>NUCLEOTIDE SEQUENCE [LARGE SCALE GENOMIC DNA]</scope>
    <source>
        <strain evidence="2">cv. DH55</strain>
    </source>
</reference>
<reference evidence="3" key="2">
    <citation type="submission" date="2025-08" db="UniProtKB">
        <authorList>
            <consortium name="RefSeq"/>
        </authorList>
    </citation>
    <scope>IDENTIFICATION</scope>
    <source>
        <tissue evidence="3">Leaf</tissue>
    </source>
</reference>
<feature type="signal peptide" evidence="1">
    <location>
        <begin position="1"/>
        <end position="21"/>
    </location>
</feature>
<evidence type="ECO:0000256" key="1">
    <source>
        <dbReference type="SAM" id="SignalP"/>
    </source>
</evidence>